<proteinExistence type="predicted"/>
<accession>A0AAP4EY15</accession>
<dbReference type="RefSeq" id="WP_283230874.1">
    <property type="nucleotide sequence ID" value="NZ_JASGBQ010000012.1"/>
</dbReference>
<evidence type="ECO:0008006" key="4">
    <source>
        <dbReference type="Google" id="ProtNLM"/>
    </source>
</evidence>
<keyword evidence="1" id="KW-0472">Membrane</keyword>
<feature type="transmembrane region" description="Helical" evidence="1">
    <location>
        <begin position="269"/>
        <end position="286"/>
    </location>
</feature>
<keyword evidence="1" id="KW-1133">Transmembrane helix</keyword>
<name>A0AAP4EY15_9FIRM</name>
<reference evidence="2 3" key="1">
    <citation type="submission" date="2023-05" db="EMBL/GenBank/DDBJ databases">
        <title>[ruminococcus] sp. nov., isolated from a pig farm feces dump.</title>
        <authorList>
            <person name="Chang Y.-H."/>
        </authorList>
    </citation>
    <scope>NUCLEOTIDE SEQUENCE [LARGE SCALE GENOMIC DNA]</scope>
    <source>
        <strain evidence="2 3">YH-rum2234</strain>
    </source>
</reference>
<dbReference type="AlphaFoldDB" id="A0AAP4EY15"/>
<sequence length="452" mass="52484">MGKVSLWAVDKYRNLKMKCGKPPVSAERIRICRRLHPREEPEEYLRRLDGGLFALAGGVLLTGCLLCLAVLWLRQQPERVDWLKRPDYGEPETAYELEVQKGKEAPLSVEVLVEERIYTEEEAEEALEAAYKEVLKSMLGENESIGHVTKALSLPEKALGGRVLADWRSKTPELFDDWGELKKLPGELLEEGETGFYELTLVCGEYSREYEIELTVCPPEQTEEEVFLERIKKEIEEKLETQKEAVRIELPDQYDGEPLTWYEESETGGGIWLFGIPVLCCVLLILREKQKEKKKLQGRETEMLLDYPEFVSKFTVLLQAGLAARNVWERMVKEYEERRKQGEKPRYVYEEMRITWNQMKNGMYESRAYGEFGRRCGIHAYMKFGALLEQNLKQGTTGLVLRLREEAEAAFEERKNLARRLSEEAETKLMLPMFMMLFMVLTVIMVPAFLSF</sequence>
<keyword evidence="3" id="KW-1185">Reference proteome</keyword>
<organism evidence="2 3">
    <name type="scientific">Fusibacillus kribbianus</name>
    <dbReference type="NCBI Taxonomy" id="3044208"/>
    <lineage>
        <taxon>Bacteria</taxon>
        <taxon>Bacillati</taxon>
        <taxon>Bacillota</taxon>
        <taxon>Clostridia</taxon>
        <taxon>Lachnospirales</taxon>
        <taxon>Lachnospiraceae</taxon>
        <taxon>Fusibacillus</taxon>
    </lineage>
</organism>
<protein>
    <recommendedName>
        <fullName evidence="4">Type II secretion system protein GspF domain-containing protein</fullName>
    </recommendedName>
</protein>
<feature type="transmembrane region" description="Helical" evidence="1">
    <location>
        <begin position="429"/>
        <end position="450"/>
    </location>
</feature>
<keyword evidence="1" id="KW-0812">Transmembrane</keyword>
<gene>
    <name evidence="2" type="ORF">QJ036_08070</name>
</gene>
<evidence type="ECO:0000256" key="1">
    <source>
        <dbReference type="SAM" id="Phobius"/>
    </source>
</evidence>
<evidence type="ECO:0000313" key="2">
    <source>
        <dbReference type="EMBL" id="MDI9242427.1"/>
    </source>
</evidence>
<evidence type="ECO:0000313" key="3">
    <source>
        <dbReference type="Proteomes" id="UP001300383"/>
    </source>
</evidence>
<dbReference type="Proteomes" id="UP001300383">
    <property type="component" value="Unassembled WGS sequence"/>
</dbReference>
<feature type="transmembrane region" description="Helical" evidence="1">
    <location>
        <begin position="52"/>
        <end position="73"/>
    </location>
</feature>
<dbReference type="EMBL" id="JASGBQ010000012">
    <property type="protein sequence ID" value="MDI9242427.1"/>
    <property type="molecule type" value="Genomic_DNA"/>
</dbReference>
<comment type="caution">
    <text evidence="2">The sequence shown here is derived from an EMBL/GenBank/DDBJ whole genome shotgun (WGS) entry which is preliminary data.</text>
</comment>